<dbReference type="EMBL" id="LANP01000021">
    <property type="protein sequence ID" value="KJV55500.1"/>
    <property type="molecule type" value="Genomic_DNA"/>
</dbReference>
<dbReference type="AlphaFoldDB" id="A0A0F3MIB6"/>
<dbReference type="Proteomes" id="UP000033616">
    <property type="component" value="Unassembled WGS sequence"/>
</dbReference>
<proteinExistence type="predicted"/>
<dbReference type="PATRIC" id="fig|1359168.3.peg.532"/>
<accession>A0A0F3MIB6</accession>
<protein>
    <submittedName>
        <fullName evidence="1">Uncharacterized protein</fullName>
    </submittedName>
</protein>
<comment type="caution">
    <text evidence="1">The sequence shown here is derived from an EMBL/GenBank/DDBJ whole genome shotgun (WGS) entry which is preliminary data.</text>
</comment>
<evidence type="ECO:0000313" key="2">
    <source>
        <dbReference type="Proteomes" id="UP000033616"/>
    </source>
</evidence>
<evidence type="ECO:0000313" key="1">
    <source>
        <dbReference type="EMBL" id="KJV55500.1"/>
    </source>
</evidence>
<organism evidence="1 2">
    <name type="scientific">Orientia chuto str. Dubai</name>
    <dbReference type="NCBI Taxonomy" id="1359168"/>
    <lineage>
        <taxon>Bacteria</taxon>
        <taxon>Pseudomonadati</taxon>
        <taxon>Pseudomonadota</taxon>
        <taxon>Alphaproteobacteria</taxon>
        <taxon>Rickettsiales</taxon>
        <taxon>Rickettsiaceae</taxon>
        <taxon>Rickettsieae</taxon>
        <taxon>Orientia</taxon>
    </lineage>
</organism>
<reference evidence="1 2" key="1">
    <citation type="submission" date="2015-02" db="EMBL/GenBank/DDBJ databases">
        <title>Genome Sequencing of Rickettsiales.</title>
        <authorList>
            <person name="Daugherty S.C."/>
            <person name="Su Q."/>
            <person name="Abolude K."/>
            <person name="Beier-Sexton M."/>
            <person name="Carlyon J.A."/>
            <person name="Carter R."/>
            <person name="Day N.P."/>
            <person name="Dumler S.J."/>
            <person name="Dyachenko V."/>
            <person name="Godinez A."/>
            <person name="Kurtti T.J."/>
            <person name="Lichay M."/>
            <person name="Mullins K.E."/>
            <person name="Ott S."/>
            <person name="Pappas-Brown V."/>
            <person name="Paris D.H."/>
            <person name="Patel P."/>
            <person name="Richards A.L."/>
            <person name="Sadzewicz L."/>
            <person name="Sears K."/>
            <person name="Seidman D."/>
            <person name="Sengamalay N."/>
            <person name="Stenos J."/>
            <person name="Tallon L.J."/>
            <person name="Vincent G."/>
            <person name="Fraser C.M."/>
            <person name="Munderloh U."/>
            <person name="Dunning-Hotopp J.C."/>
        </authorList>
    </citation>
    <scope>NUCLEOTIDE SEQUENCE [LARGE SCALE GENOMIC DNA]</scope>
    <source>
        <strain evidence="1 2">Fuller</strain>
    </source>
</reference>
<name>A0A0F3MIB6_9RICK</name>
<gene>
    <name evidence="1" type="ORF">OCHUTO_0805</name>
</gene>
<dbReference type="STRING" id="1359168.OCHUTO_0805"/>
<sequence length="37" mass="4661">MEDKKQRILNREERKASELTFEELHNKYINEYSKIYN</sequence>
<keyword evidence="2" id="KW-1185">Reference proteome</keyword>